<dbReference type="EMBL" id="BAAANN010000026">
    <property type="protein sequence ID" value="GAA1975331.1"/>
    <property type="molecule type" value="Genomic_DNA"/>
</dbReference>
<dbReference type="InterPro" id="IPR006680">
    <property type="entry name" value="Amidohydro-rel"/>
</dbReference>
<dbReference type="RefSeq" id="WP_344425834.1">
    <property type="nucleotide sequence ID" value="NZ_BAAANN010000026.1"/>
</dbReference>
<accession>A0ABN2RUW7</accession>
<dbReference type="SUPFAM" id="SSF51338">
    <property type="entry name" value="Composite domain of metallo-dependent hydrolases"/>
    <property type="match status" value="2"/>
</dbReference>
<dbReference type="Gene3D" id="3.20.20.140">
    <property type="entry name" value="Metal-dependent hydrolases"/>
    <property type="match status" value="1"/>
</dbReference>
<dbReference type="InterPro" id="IPR051781">
    <property type="entry name" value="Metallo-dep_Hydrolase"/>
</dbReference>
<sequence length="394" mass="41052">MTAEETVLTARQVLPEPSAPIRDGAVLVRGESVVAVGARADVLAQASPDAVHHDFGDATVLPGLVNCHVHLAFDAGKDPVGTLAETSGDALIAGGIERARQLLRSGVTTVRDLGDRDGLAFAVRARADETLPRILAAGAPITVPGGHCHFFGGETTGDDEIRALVDANAAAGADVIKVMASGGQMTPGGANMWESQFDARQLGVLVEHAGRHGLPVAAHAHGADAIEASVEAGVSTIEHCTWMVAPQQTDLREHVAKKMAERGIAACSTSSPNWRMMRDRMGPEIAKKVYGRLTWMDGLGVTLIAGTDAGLPGSVFDNPVGGLELYEWLGFSRTRILEIATVDSARVLGLGEVTGRLAAGYSADLLVVDGDPLKALSALHDVRLVMARGLQLAG</sequence>
<evidence type="ECO:0000259" key="1">
    <source>
        <dbReference type="Pfam" id="PF01979"/>
    </source>
</evidence>
<evidence type="ECO:0000313" key="2">
    <source>
        <dbReference type="EMBL" id="GAA1975331.1"/>
    </source>
</evidence>
<dbReference type="PANTHER" id="PTHR43135:SF3">
    <property type="entry name" value="ALPHA-D-RIBOSE 1-METHYLPHOSPHONATE 5-TRIPHOSPHATE DIPHOSPHATASE"/>
    <property type="match status" value="1"/>
</dbReference>
<evidence type="ECO:0000313" key="3">
    <source>
        <dbReference type="Proteomes" id="UP001501116"/>
    </source>
</evidence>
<dbReference type="PANTHER" id="PTHR43135">
    <property type="entry name" value="ALPHA-D-RIBOSE 1-METHYLPHOSPHONATE 5-TRIPHOSPHATE DIPHOSPHATASE"/>
    <property type="match status" value="1"/>
</dbReference>
<dbReference type="InterPro" id="IPR011059">
    <property type="entry name" value="Metal-dep_hydrolase_composite"/>
</dbReference>
<reference evidence="2 3" key="1">
    <citation type="journal article" date="2019" name="Int. J. Syst. Evol. Microbiol.">
        <title>The Global Catalogue of Microorganisms (GCM) 10K type strain sequencing project: providing services to taxonomists for standard genome sequencing and annotation.</title>
        <authorList>
            <consortium name="The Broad Institute Genomics Platform"/>
            <consortium name="The Broad Institute Genome Sequencing Center for Infectious Disease"/>
            <person name="Wu L."/>
            <person name="Ma J."/>
        </authorList>
    </citation>
    <scope>NUCLEOTIDE SEQUENCE [LARGE SCALE GENOMIC DNA]</scope>
    <source>
        <strain evidence="2 3">JCM 14545</strain>
    </source>
</reference>
<gene>
    <name evidence="2" type="ORF">GCM10009754_58350</name>
</gene>
<organism evidence="2 3">
    <name type="scientific">Amycolatopsis minnesotensis</name>
    <dbReference type="NCBI Taxonomy" id="337894"/>
    <lineage>
        <taxon>Bacteria</taxon>
        <taxon>Bacillati</taxon>
        <taxon>Actinomycetota</taxon>
        <taxon>Actinomycetes</taxon>
        <taxon>Pseudonocardiales</taxon>
        <taxon>Pseudonocardiaceae</taxon>
        <taxon>Amycolatopsis</taxon>
    </lineage>
</organism>
<keyword evidence="3" id="KW-1185">Reference proteome</keyword>
<dbReference type="SUPFAM" id="SSF51556">
    <property type="entry name" value="Metallo-dependent hydrolases"/>
    <property type="match status" value="1"/>
</dbReference>
<dbReference type="Proteomes" id="UP001501116">
    <property type="component" value="Unassembled WGS sequence"/>
</dbReference>
<name>A0ABN2RUW7_9PSEU</name>
<dbReference type="InterPro" id="IPR032466">
    <property type="entry name" value="Metal_Hydrolase"/>
</dbReference>
<proteinExistence type="predicted"/>
<comment type="caution">
    <text evidence="2">The sequence shown here is derived from an EMBL/GenBank/DDBJ whole genome shotgun (WGS) entry which is preliminary data.</text>
</comment>
<feature type="domain" description="Amidohydrolase-related" evidence="1">
    <location>
        <begin position="59"/>
        <end position="389"/>
    </location>
</feature>
<dbReference type="Pfam" id="PF01979">
    <property type="entry name" value="Amidohydro_1"/>
    <property type="match status" value="1"/>
</dbReference>
<protein>
    <submittedName>
        <fullName evidence="2">Amidohydrolase family protein</fullName>
    </submittedName>
</protein>
<dbReference type="Gene3D" id="2.30.40.10">
    <property type="entry name" value="Urease, subunit C, domain 1"/>
    <property type="match status" value="1"/>
</dbReference>